<feature type="transmembrane region" description="Helical" evidence="1">
    <location>
        <begin position="19"/>
        <end position="35"/>
    </location>
</feature>
<evidence type="ECO:0000259" key="2">
    <source>
        <dbReference type="Pfam" id="PF13231"/>
    </source>
</evidence>
<feature type="transmembrane region" description="Helical" evidence="1">
    <location>
        <begin position="118"/>
        <end position="136"/>
    </location>
</feature>
<dbReference type="Pfam" id="PF13231">
    <property type="entry name" value="PMT_2"/>
    <property type="match status" value="1"/>
</dbReference>
<proteinExistence type="predicted"/>
<keyword evidence="1" id="KW-1133">Transmembrane helix</keyword>
<name>A0A0W8FHV9_9ZZZZ</name>
<accession>A0A0W8FHV9</accession>
<feature type="transmembrane region" description="Helical" evidence="1">
    <location>
        <begin position="142"/>
        <end position="159"/>
    </location>
</feature>
<evidence type="ECO:0000313" key="3">
    <source>
        <dbReference type="EMBL" id="KUG20492.1"/>
    </source>
</evidence>
<feature type="transmembrane region" description="Helical" evidence="1">
    <location>
        <begin position="87"/>
        <end position="106"/>
    </location>
</feature>
<feature type="transmembrane region" description="Helical" evidence="1">
    <location>
        <begin position="214"/>
        <end position="232"/>
    </location>
</feature>
<dbReference type="AlphaFoldDB" id="A0A0W8FHV9"/>
<dbReference type="InterPro" id="IPR019962">
    <property type="entry name" value="CHP03663"/>
</dbReference>
<feature type="transmembrane region" description="Helical" evidence="1">
    <location>
        <begin position="355"/>
        <end position="372"/>
    </location>
</feature>
<keyword evidence="1" id="KW-0472">Membrane</keyword>
<dbReference type="PANTHER" id="PTHR41710:SF2">
    <property type="entry name" value="GLYCOSYL TRANSFERASE FAMILY 39_83 DOMAIN-CONTAINING PROTEIN"/>
    <property type="match status" value="1"/>
</dbReference>
<keyword evidence="1" id="KW-0812">Transmembrane</keyword>
<feature type="domain" description="Glycosyltransferase RgtA/B/C/D-like" evidence="2">
    <location>
        <begin position="67"/>
        <end position="222"/>
    </location>
</feature>
<organism evidence="3">
    <name type="scientific">hydrocarbon metagenome</name>
    <dbReference type="NCBI Taxonomy" id="938273"/>
    <lineage>
        <taxon>unclassified sequences</taxon>
        <taxon>metagenomes</taxon>
        <taxon>ecological metagenomes</taxon>
    </lineage>
</organism>
<evidence type="ECO:0000256" key="1">
    <source>
        <dbReference type="SAM" id="Phobius"/>
    </source>
</evidence>
<feature type="transmembrane region" description="Helical" evidence="1">
    <location>
        <begin position="379"/>
        <end position="399"/>
    </location>
</feature>
<feature type="transmembrane region" description="Helical" evidence="1">
    <location>
        <begin position="186"/>
        <end position="202"/>
    </location>
</feature>
<sequence>MAAADAPGWIRDQLSFERLFFAVFFIAIILRLYHLDLKLFHHDEAIHAWFSFRLLTEGIYQYDPVYHGPFLYYATAAMFWLFGDSDIVGRLLPALFGVLLVLLVYPLYRLGYLDRRQALVAALFLAASPSMVYFSRFLRNDIYIAFFSLLLVVAVLYYLERSETRYALLAAAAAGFGMSAKENMPIVLLIVGSYLIFLVWTGRVELPKQWKTDLLYAALVVIGIMGVFYSSFGMHPEVLQDGWLRAIEHWTSMHGQQRLGGPPYFYITLLILYELPILILAVIGVGQFLKSGDRPSSVRQSLERLRQRPSGAGKAEEREVSPRIFDKREEFFRFSVYWMILSLAAYAYLGEKVPWLLLHQLLPMIFVAVYLMTPKKMAFAALATVFLVAMTWHVAFVPADINEPIVQVQNSEELRDVMALIDASDNPVIVSGTYWPLPWYYRGDRAEHLTYFFQPVDEETILARDFDLVIAHDAMSYPALPGYEKKTVRHSYWFSPHENRDRLLEYYFRRDGTSGSINFDLFTRIENGPAAA</sequence>
<reference evidence="3" key="1">
    <citation type="journal article" date="2015" name="Proc. Natl. Acad. Sci. U.S.A.">
        <title>Networks of energetic and metabolic interactions define dynamics in microbial communities.</title>
        <authorList>
            <person name="Embree M."/>
            <person name="Liu J.K."/>
            <person name="Al-Bassam M.M."/>
            <person name="Zengler K."/>
        </authorList>
    </citation>
    <scope>NUCLEOTIDE SEQUENCE</scope>
</reference>
<feature type="transmembrane region" description="Helical" evidence="1">
    <location>
        <begin position="264"/>
        <end position="289"/>
    </location>
</feature>
<dbReference type="InterPro" id="IPR038731">
    <property type="entry name" value="RgtA/B/C-like"/>
</dbReference>
<gene>
    <name evidence="3" type="ORF">ASZ90_009755</name>
</gene>
<dbReference type="PANTHER" id="PTHR41710">
    <property type="entry name" value="GLYCOSYL TRANSFERASE, FAMILY 39"/>
    <property type="match status" value="1"/>
</dbReference>
<comment type="caution">
    <text evidence="3">The sequence shown here is derived from an EMBL/GenBank/DDBJ whole genome shotgun (WGS) entry which is preliminary data.</text>
</comment>
<protein>
    <recommendedName>
        <fullName evidence="2">Glycosyltransferase RgtA/B/C/D-like domain-containing protein</fullName>
    </recommendedName>
</protein>
<dbReference type="EMBL" id="LNQE01001184">
    <property type="protein sequence ID" value="KUG20492.1"/>
    <property type="molecule type" value="Genomic_DNA"/>
</dbReference>
<dbReference type="NCBIfam" id="TIGR03663">
    <property type="entry name" value="flippase activity-associated protein Agl23"/>
    <property type="match status" value="1"/>
</dbReference>
<feature type="transmembrane region" description="Helical" evidence="1">
    <location>
        <begin position="331"/>
        <end position="349"/>
    </location>
</feature>